<reference evidence="2" key="1">
    <citation type="journal article" date="2022" name="ISME J.">
        <title>Genetic and phylogenetic analysis of dissimilatory iodate-reducing bacteria identifies potential niches across the world's oceans.</title>
        <authorList>
            <person name="Reyes-Umana V."/>
            <person name="Henning Z."/>
            <person name="Lee K."/>
            <person name="Barnum T.P."/>
            <person name="Coates J.D."/>
        </authorList>
    </citation>
    <scope>NUCLEOTIDE SEQUENCE [LARGE SCALE GENOMIC DNA]</scope>
    <source>
        <strain evidence="2">IR12</strain>
    </source>
</reference>
<dbReference type="EMBL" id="JAEKFT010000016">
    <property type="protein sequence ID" value="MBT0962410.1"/>
    <property type="molecule type" value="Genomic_DNA"/>
</dbReference>
<evidence type="ECO:0000313" key="2">
    <source>
        <dbReference type="Proteomes" id="UP000694660"/>
    </source>
</evidence>
<dbReference type="RefSeq" id="WP_214362359.1">
    <property type="nucleotide sequence ID" value="NZ_JAEKFT010000016.1"/>
</dbReference>
<gene>
    <name evidence="1" type="ORF">I8J34_14610</name>
</gene>
<name>A0A944H9F9_DENI1</name>
<accession>A0A944H9F9</accession>
<proteinExistence type="predicted"/>
<sequence>MLALVLASANVLAQTNLHGELRTRVDHYASRDDNQGGALTGRLEGRTDLFGGVLAGQAELSRQWMDGHAHQTSVLRELSWTWRDERWRVSLGRLMIVRGRADGFRVLDILVPVDSPDQFHEDAEHARVGAWGSEIEYDTGNGELGLWLSADRHLDRFRPPGDDLPHRPRKASGEGMSPLSVALRWSGRADAAEYTVMAYHGLWRQPLPAQVLDAGWNAARVVMLGASFDVPVGALVLRGEAARMAYDLKGADLGLPQARALIGLDWLRGSLMLSPQVFAERNDRGDGAGPRWRYSASMLAETRLMQDRLHLRYFGIVEGEGGGRWHSAQIGWLMRNNQQWRVRVDHFDGDRTAGLGLFFKRSRASVEWVIPFSVLGP</sequence>
<protein>
    <submittedName>
        <fullName evidence="1">Uncharacterized protein</fullName>
    </submittedName>
</protein>
<organism evidence="1 2">
    <name type="scientific">Denitromonas iodatirespirans</name>
    <dbReference type="NCBI Taxonomy" id="2795389"/>
    <lineage>
        <taxon>Bacteria</taxon>
        <taxon>Pseudomonadati</taxon>
        <taxon>Pseudomonadota</taxon>
        <taxon>Betaproteobacteria</taxon>
        <taxon>Rhodocyclales</taxon>
        <taxon>Zoogloeaceae</taxon>
        <taxon>Denitromonas</taxon>
    </lineage>
</organism>
<dbReference type="Proteomes" id="UP000694660">
    <property type="component" value="Unassembled WGS sequence"/>
</dbReference>
<comment type="caution">
    <text evidence="1">The sequence shown here is derived from an EMBL/GenBank/DDBJ whole genome shotgun (WGS) entry which is preliminary data.</text>
</comment>
<keyword evidence="2" id="KW-1185">Reference proteome</keyword>
<dbReference type="AlphaFoldDB" id="A0A944H9F9"/>
<evidence type="ECO:0000313" key="1">
    <source>
        <dbReference type="EMBL" id="MBT0962410.1"/>
    </source>
</evidence>